<feature type="region of interest" description="Disordered" evidence="1">
    <location>
        <begin position="20"/>
        <end position="53"/>
    </location>
</feature>
<accession>A0A8R1E4I3</accession>
<proteinExistence type="predicted"/>
<evidence type="ECO:0000259" key="2">
    <source>
        <dbReference type="Pfam" id="PF04236"/>
    </source>
</evidence>
<dbReference type="Pfam" id="PF04236">
    <property type="entry name" value="Transp_Tc5_C"/>
    <property type="match status" value="1"/>
</dbReference>
<evidence type="ECO:0000313" key="3">
    <source>
        <dbReference type="EnsemblMetazoa" id="CJA19645a.1"/>
    </source>
</evidence>
<name>A0A8R1E4I3_CAEJA</name>
<reference evidence="3" key="2">
    <citation type="submission" date="2022-06" db="UniProtKB">
        <authorList>
            <consortium name="EnsemblMetazoa"/>
        </authorList>
    </citation>
    <scope>IDENTIFICATION</scope>
    <source>
        <strain evidence="3">DF5081</strain>
    </source>
</reference>
<dbReference type="Proteomes" id="UP000005237">
    <property type="component" value="Unassembled WGS sequence"/>
</dbReference>
<keyword evidence="4" id="KW-1185">Reference proteome</keyword>
<dbReference type="AlphaFoldDB" id="A0A8R1E4I3"/>
<feature type="domain" description="Transposase Tc5 C-terminal" evidence="2">
    <location>
        <begin position="143"/>
        <end position="176"/>
    </location>
</feature>
<dbReference type="InterPro" id="IPR007350">
    <property type="entry name" value="Transposase_Tc5_C"/>
</dbReference>
<organism evidence="3 4">
    <name type="scientific">Caenorhabditis japonica</name>
    <dbReference type="NCBI Taxonomy" id="281687"/>
    <lineage>
        <taxon>Eukaryota</taxon>
        <taxon>Metazoa</taxon>
        <taxon>Ecdysozoa</taxon>
        <taxon>Nematoda</taxon>
        <taxon>Chromadorea</taxon>
        <taxon>Rhabditida</taxon>
        <taxon>Rhabditina</taxon>
        <taxon>Rhabditomorpha</taxon>
        <taxon>Rhabditoidea</taxon>
        <taxon>Rhabditidae</taxon>
        <taxon>Peloderinae</taxon>
        <taxon>Caenorhabditis</taxon>
    </lineage>
</organism>
<dbReference type="EnsemblMetazoa" id="CJA19645a.1">
    <property type="protein sequence ID" value="CJA19645a.1"/>
    <property type="gene ID" value="WBGene00175216"/>
</dbReference>
<protein>
    <submittedName>
        <fullName evidence="3">Transp_Tc5_C domain-containing protein</fullName>
    </submittedName>
</protein>
<reference evidence="4" key="1">
    <citation type="submission" date="2010-08" db="EMBL/GenBank/DDBJ databases">
        <authorList>
            <consortium name="Caenorhabditis japonica Sequencing Consortium"/>
            <person name="Wilson R.K."/>
        </authorList>
    </citation>
    <scope>NUCLEOTIDE SEQUENCE [LARGE SCALE GENOMIC DNA]</scope>
    <source>
        <strain evidence="4">DF5081</strain>
    </source>
</reference>
<evidence type="ECO:0000256" key="1">
    <source>
        <dbReference type="SAM" id="MobiDB-lite"/>
    </source>
</evidence>
<evidence type="ECO:0000313" key="4">
    <source>
        <dbReference type="Proteomes" id="UP000005237"/>
    </source>
</evidence>
<sequence>MSVFIHVEKRGKVNGYVMNCKTSRKKDPKGGKAPPSKKKEGYGGGKTKKKWSKDKVEALQEGHKLHALVPQTLYHYQPTEYFTEKEPSSSTPMRQGIAMGGRRRLDPVLPTIPAMLSSVNVIIFLLWWQLCCPERQAWAQYAWFASGYDIPRPPSFETPSQLLFPREVARDCAVKGRFGNASDSTKSVVYS</sequence>